<dbReference type="SUPFAM" id="SSF82697">
    <property type="entry name" value="PurS-like"/>
    <property type="match status" value="1"/>
</dbReference>
<dbReference type="PROSITE" id="PS51273">
    <property type="entry name" value="GATASE_TYPE_1"/>
    <property type="match status" value="1"/>
</dbReference>
<evidence type="ECO:0000256" key="13">
    <source>
        <dbReference type="ARBA" id="ARBA00057317"/>
    </source>
</evidence>
<dbReference type="SUPFAM" id="SSF56042">
    <property type="entry name" value="PurM C-terminal domain-like"/>
    <property type="match status" value="2"/>
</dbReference>
<dbReference type="Pfam" id="PF13507">
    <property type="entry name" value="GATase_5"/>
    <property type="match status" value="1"/>
</dbReference>
<comment type="caution">
    <text evidence="14">Lacks conserved residue(s) required for the propagation of feature annotation.</text>
</comment>
<evidence type="ECO:0000313" key="18">
    <source>
        <dbReference type="Proteomes" id="UP000295645"/>
    </source>
</evidence>
<keyword evidence="6 14" id="KW-0479">Metal-binding</keyword>
<dbReference type="FunFam" id="3.30.1330.10:FF:000002">
    <property type="entry name" value="Phosphoribosylformylglycinamidine synthase"/>
    <property type="match status" value="1"/>
</dbReference>
<keyword evidence="11 14" id="KW-0315">Glutamine amidotransferase</keyword>
<evidence type="ECO:0000256" key="9">
    <source>
        <dbReference type="ARBA" id="ARBA00022840"/>
    </source>
</evidence>
<dbReference type="GO" id="GO:0004642">
    <property type="term" value="F:phosphoribosylformylglycinamidine synthase activity"/>
    <property type="evidence" value="ECO:0007669"/>
    <property type="project" value="UniProtKB-UniRule"/>
</dbReference>
<comment type="function">
    <text evidence="13 14">Phosphoribosylformylglycinamidine synthase involved in the purines biosynthetic pathway. Catalyzes the ATP-dependent conversion of formylglycinamide ribonucleotide (FGAR) and glutamine to yield formylglycinamidine ribonucleotide (FGAM) and glutamate.</text>
</comment>
<keyword evidence="9 14" id="KW-0067">ATP-binding</keyword>
<organism evidence="17 18">
    <name type="scientific">Luteibacter rhizovicinus</name>
    <dbReference type="NCBI Taxonomy" id="242606"/>
    <lineage>
        <taxon>Bacteria</taxon>
        <taxon>Pseudomonadati</taxon>
        <taxon>Pseudomonadota</taxon>
        <taxon>Gammaproteobacteria</taxon>
        <taxon>Lysobacterales</taxon>
        <taxon>Rhodanobacteraceae</taxon>
        <taxon>Luteibacter</taxon>
    </lineage>
</organism>
<dbReference type="OrthoDB" id="9804441at2"/>
<comment type="subcellular location">
    <subcellularLocation>
        <location evidence="1 14">Cytoplasm</location>
    </subcellularLocation>
</comment>
<feature type="binding site" evidence="14">
    <location>
        <position position="881"/>
    </location>
    <ligand>
        <name>ATP</name>
        <dbReference type="ChEBI" id="CHEBI:30616"/>
    </ligand>
</feature>
<feature type="active site" evidence="14">
    <location>
        <position position="1253"/>
    </location>
</feature>
<dbReference type="Gene3D" id="3.30.1330.10">
    <property type="entry name" value="PurM-like, N-terminal domain"/>
    <property type="match status" value="2"/>
</dbReference>
<feature type="domain" description="Rhodanese" evidence="16">
    <location>
        <begin position="82"/>
        <end position="115"/>
    </location>
</feature>
<dbReference type="Pfam" id="PF02769">
    <property type="entry name" value="AIRS_C"/>
    <property type="match status" value="2"/>
</dbReference>
<evidence type="ECO:0000256" key="1">
    <source>
        <dbReference type="ARBA" id="ARBA00004496"/>
    </source>
</evidence>
<dbReference type="UniPathway" id="UPA00074">
    <property type="reaction ID" value="UER00128"/>
</dbReference>
<dbReference type="InterPro" id="IPR040707">
    <property type="entry name" value="FGAR-AT_N"/>
</dbReference>
<evidence type="ECO:0000256" key="7">
    <source>
        <dbReference type="ARBA" id="ARBA00022741"/>
    </source>
</evidence>
<keyword evidence="18" id="KW-1185">Reference proteome</keyword>
<dbReference type="SMART" id="SM01211">
    <property type="entry name" value="GATase_5"/>
    <property type="match status" value="1"/>
</dbReference>
<comment type="catalytic activity">
    <reaction evidence="12 14">
        <text>N(2)-formyl-N(1)-(5-phospho-beta-D-ribosyl)glycinamide + L-glutamine + ATP + H2O = 2-formamido-N(1)-(5-O-phospho-beta-D-ribosyl)acetamidine + L-glutamate + ADP + phosphate + H(+)</text>
        <dbReference type="Rhea" id="RHEA:17129"/>
        <dbReference type="ChEBI" id="CHEBI:15377"/>
        <dbReference type="ChEBI" id="CHEBI:15378"/>
        <dbReference type="ChEBI" id="CHEBI:29985"/>
        <dbReference type="ChEBI" id="CHEBI:30616"/>
        <dbReference type="ChEBI" id="CHEBI:43474"/>
        <dbReference type="ChEBI" id="CHEBI:58359"/>
        <dbReference type="ChEBI" id="CHEBI:147286"/>
        <dbReference type="ChEBI" id="CHEBI:147287"/>
        <dbReference type="ChEBI" id="CHEBI:456216"/>
        <dbReference type="EC" id="6.3.5.3"/>
    </reaction>
</comment>
<dbReference type="NCBIfam" id="TIGR01735">
    <property type="entry name" value="FGAM_synt"/>
    <property type="match status" value="1"/>
</dbReference>
<dbReference type="Gene3D" id="1.10.8.750">
    <property type="entry name" value="Phosphoribosylformylglycinamidine synthase, linker domain"/>
    <property type="match status" value="1"/>
</dbReference>
<dbReference type="PANTHER" id="PTHR10099">
    <property type="entry name" value="PHOSPHORIBOSYLFORMYLGLYCINAMIDINE SYNTHASE"/>
    <property type="match status" value="1"/>
</dbReference>
<evidence type="ECO:0000259" key="16">
    <source>
        <dbReference type="PROSITE" id="PS50206"/>
    </source>
</evidence>
<dbReference type="CDD" id="cd02203">
    <property type="entry name" value="PurL_repeat1"/>
    <property type="match status" value="1"/>
</dbReference>
<evidence type="ECO:0000256" key="11">
    <source>
        <dbReference type="ARBA" id="ARBA00022962"/>
    </source>
</evidence>
<dbReference type="RefSeq" id="WP_132144215.1">
    <property type="nucleotide sequence ID" value="NZ_SMCS01000004.1"/>
</dbReference>
<dbReference type="FunFam" id="3.90.650.10:FF:000024">
    <property type="entry name" value="Phosphoribosylformylglycinamidine synthase"/>
    <property type="match status" value="1"/>
</dbReference>
<comment type="pathway">
    <text evidence="2 14">Purine metabolism; IMP biosynthesis via de novo pathway; 5-amino-1-(5-phospho-D-ribosyl)imidazole from N(2)-formyl-N(1)-(5-phospho-D-ribosyl)glycinamide: step 1/2.</text>
</comment>
<dbReference type="Proteomes" id="UP000295645">
    <property type="component" value="Unassembled WGS sequence"/>
</dbReference>
<feature type="active site" description="Nucleophile" evidence="14">
    <location>
        <position position="1130"/>
    </location>
</feature>
<proteinExistence type="inferred from homology"/>
<feature type="binding site" evidence="14">
    <location>
        <position position="716"/>
    </location>
    <ligand>
        <name>Mg(2+)</name>
        <dbReference type="ChEBI" id="CHEBI:18420"/>
    </ligand>
</feature>
<feature type="binding site" evidence="14">
    <location>
        <position position="672"/>
    </location>
    <ligand>
        <name>ATP</name>
        <dbReference type="ChEBI" id="CHEBI:30616"/>
    </ligand>
</feature>
<feature type="binding site" evidence="14">
    <location>
        <position position="712"/>
    </location>
    <ligand>
        <name>Mg(2+)</name>
        <dbReference type="ChEBI" id="CHEBI:18420"/>
    </ligand>
</feature>
<dbReference type="CDD" id="cd01740">
    <property type="entry name" value="GATase1_FGAR_AT"/>
    <property type="match status" value="1"/>
</dbReference>
<dbReference type="EMBL" id="SMCS01000004">
    <property type="protein sequence ID" value="TCV93981.1"/>
    <property type="molecule type" value="Genomic_DNA"/>
</dbReference>
<dbReference type="InterPro" id="IPR010918">
    <property type="entry name" value="PurM-like_C_dom"/>
</dbReference>
<evidence type="ECO:0000256" key="2">
    <source>
        <dbReference type="ARBA" id="ARBA00004920"/>
    </source>
</evidence>
<evidence type="ECO:0000256" key="6">
    <source>
        <dbReference type="ARBA" id="ARBA00022723"/>
    </source>
</evidence>
<keyword evidence="4 14" id="KW-0963">Cytoplasm</keyword>
<dbReference type="InterPro" id="IPR036676">
    <property type="entry name" value="PurM-like_C_sf"/>
</dbReference>
<evidence type="ECO:0000256" key="3">
    <source>
        <dbReference type="ARBA" id="ARBA00008608"/>
    </source>
</evidence>
<gene>
    <name evidence="14" type="primary">purL</name>
    <name evidence="17" type="ORF">EC912_104177</name>
</gene>
<dbReference type="InterPro" id="IPR041609">
    <property type="entry name" value="PurL_linker"/>
</dbReference>
<dbReference type="Pfam" id="PF18072">
    <property type="entry name" value="FGAR-AT_linker"/>
    <property type="match status" value="1"/>
</dbReference>
<reference evidence="17 18" key="1">
    <citation type="submission" date="2019-03" db="EMBL/GenBank/DDBJ databases">
        <title>Above-ground endophytic microbial communities from plants in different locations in the United States.</title>
        <authorList>
            <person name="Frank C."/>
        </authorList>
    </citation>
    <scope>NUCLEOTIDE SEQUENCE [LARGE SCALE GENOMIC DNA]</scope>
    <source>
        <strain evidence="17 18">LP_13_YM</strain>
    </source>
</reference>
<dbReference type="SUPFAM" id="SSF52317">
    <property type="entry name" value="Class I glutamine amidotransferase-like"/>
    <property type="match status" value="1"/>
</dbReference>
<evidence type="ECO:0000256" key="5">
    <source>
        <dbReference type="ARBA" id="ARBA00022598"/>
    </source>
</evidence>
<sequence length="1286" mass="139371">MIALDGQSALSPFRLERLNARLDALHHGTRVQASWHTYFIDVADAPQGDARARLLQVLEAKDIAPEAATLWVVPRLGTISPWSSKATDILHGAGFDVRRVERGMAWRITGLPDADEPSYDAVMTSLFDPMTQSVLTGIEEAHGLFLVGEPGPLGRIELGDDARGALSKANVELGLALADDEIDYLAERYAEMGRAPSDAELMMFAQANSEHCRHKVFNATWTIDGAEQDISLFGMIKNTHQKSPAHTLSAYHDNAAVIDGYEGKRFFADPADGVYRPHTERAPFAIKVETHNHPTAIAPWPGAATGAGGEIRDEGATGRGGKPKAGLTGFSVSHLRIPGLKRPWETDRPLPPRMASAFEIMRDGPLGAAAFNNEFGRPALGGYFRTFEQETGEKGVRRGYDKPIMIAGGLAAIRPDLVDKRAVRPGDKVIVLGGPAMLIGLGGGAASSVASGTSSAELDFASVQRDNPEMERRCQQVIDACWSRGDQNPIVSIHDVGAGGLSNAIPEILNDAGVGGVIDLSAVPCDDPTLSPMQVWSNESQERYVLAIGGDDLPLFESFCARERCPYAVVGEATAEPRLLVRDPRRDLTVIDLGMDVLFGKPPRMHREAKRVKPRVDLVADLTGIGMDEALMRVLRLPVVGSKNFLITIGDRTVGGLNTRDPMVGPWQVPVADVAVTMTGFDGYTGEAMAMAERAPIALLSSADAARMAVGEAITNLAAAPLKLDELRLSANWMAAVNHPGEDAALFDAVKAVGMELCPELDISIPVGKDSLSMTTVWKDGEQKQKTVSPVSLVITGFGRVEDVRRTLTPQIKLDRGDTELWLIDLGAGRDRLGGSALTQVFNRGGGVPPDLDDPKRLRAMFELIQEASASGMLLAYHDRSDGGAIVTLLEMAFAGHCGLEIRLDGWADATLRALFNEELGAVVQVAAANREAFESLLVKHNLAGMTHQIGRPKEKLGIKLYLGGDAVFKWYWSELFAAWNETSYAMQRLRDNPQSADSENDWRKDDADPGITPKLTFDPAQDVAAPYIAKGARPRVAILREQGVNGQVEMAAAFDRAGFDAVDVHMSDLASGRIHLNDFRGFAACGGFSFGDVLGAGRGWATSILYNEKLRAQFQWFFEDTTKFALGVCNGCQMMSGLKDIIPDAKHWPQFLRNASEQYEARLSTLEILDSNSLFFKGMAGSRIPVAVAHGEGRVYFPSVCSPSKSHGAARFVDNRGRPTESYPLNPNGSPGGLAAFTAADGRVTIMMPHPERVFRTAQLSWHPDSWGEDSPWMRMFRNARVWCG</sequence>
<dbReference type="PROSITE" id="PS50206">
    <property type="entry name" value="RHODANESE_3"/>
    <property type="match status" value="1"/>
</dbReference>
<dbReference type="SUPFAM" id="SSF109736">
    <property type="entry name" value="FGAM synthase PurL, linker domain"/>
    <property type="match status" value="1"/>
</dbReference>
<dbReference type="InterPro" id="IPR010073">
    <property type="entry name" value="PurL_large"/>
</dbReference>
<dbReference type="Pfam" id="PF18076">
    <property type="entry name" value="FGAR-AT_N"/>
    <property type="match status" value="1"/>
</dbReference>
<dbReference type="HAMAP" id="MF_00419">
    <property type="entry name" value="PurL_1"/>
    <property type="match status" value="1"/>
</dbReference>
<evidence type="ECO:0000256" key="15">
    <source>
        <dbReference type="SAM" id="MobiDB-lite"/>
    </source>
</evidence>
<name>A0A4R3YNS0_9GAMM</name>
<feature type="binding site" evidence="14">
    <location>
        <begin position="302"/>
        <end position="313"/>
    </location>
    <ligand>
        <name>ATP</name>
        <dbReference type="ChEBI" id="CHEBI:30616"/>
    </ligand>
</feature>
<dbReference type="InterPro" id="IPR036921">
    <property type="entry name" value="PurM-like_N_sf"/>
</dbReference>
<accession>A0A4R3YNS0</accession>
<dbReference type="GO" id="GO:0005524">
    <property type="term" value="F:ATP binding"/>
    <property type="evidence" value="ECO:0007669"/>
    <property type="project" value="UniProtKB-UniRule"/>
</dbReference>
<dbReference type="NCBIfam" id="NF003672">
    <property type="entry name" value="PRK05297.1"/>
    <property type="match status" value="1"/>
</dbReference>
<feature type="binding site" evidence="14">
    <location>
        <position position="673"/>
    </location>
    <ligand>
        <name>Mg(2+)</name>
        <dbReference type="ChEBI" id="CHEBI:18420"/>
    </ligand>
</feature>
<dbReference type="GO" id="GO:0005737">
    <property type="term" value="C:cytoplasm"/>
    <property type="evidence" value="ECO:0007669"/>
    <property type="project" value="UniProtKB-SubCell"/>
</dbReference>
<keyword evidence="8 14" id="KW-0658">Purine biosynthesis</keyword>
<dbReference type="FunFam" id="3.30.1330.10:FF:000005">
    <property type="entry name" value="Phosphoribosylformylglycinamidine synthase"/>
    <property type="match status" value="1"/>
</dbReference>
<dbReference type="Gene3D" id="3.90.650.10">
    <property type="entry name" value="PurM-like C-terminal domain"/>
    <property type="match status" value="2"/>
</dbReference>
<dbReference type="SUPFAM" id="SSF55326">
    <property type="entry name" value="PurM N-terminal domain-like"/>
    <property type="match status" value="2"/>
</dbReference>
<evidence type="ECO:0000256" key="14">
    <source>
        <dbReference type="HAMAP-Rule" id="MF_00419"/>
    </source>
</evidence>
<dbReference type="Pfam" id="PF22689">
    <property type="entry name" value="FGAR-AT_PurM_N-like"/>
    <property type="match status" value="1"/>
</dbReference>
<feature type="region of interest" description="Disordered" evidence="15">
    <location>
        <begin position="991"/>
        <end position="1016"/>
    </location>
</feature>
<protein>
    <recommendedName>
        <fullName evidence="14">Phosphoribosylformylglycinamidine synthase</fullName>
        <shortName evidence="14">FGAM synthase</shortName>
        <shortName evidence="14">FGAMS</shortName>
        <ecNumber evidence="14">6.3.5.3</ecNumber>
    </recommendedName>
    <alternativeName>
        <fullName evidence="14">Formylglycinamide ribonucleotide amidotransferase</fullName>
        <shortName evidence="14">FGAR amidotransferase</shortName>
        <shortName evidence="14">FGAR-AT</shortName>
    </alternativeName>
</protein>
<dbReference type="FunFam" id="1.10.8.750:FF:000002">
    <property type="entry name" value="Phosphoribosylformylglycinamidine synthase"/>
    <property type="match status" value="1"/>
</dbReference>
<dbReference type="FunFam" id="3.40.50.880:FF:000008">
    <property type="entry name" value="Phosphoribosylformylglycinamidine synthase"/>
    <property type="match status" value="1"/>
</dbReference>
<dbReference type="InterPro" id="IPR001763">
    <property type="entry name" value="Rhodanese-like_dom"/>
</dbReference>
<comment type="subunit">
    <text evidence="14">Monomer.</text>
</comment>
<evidence type="ECO:0000256" key="8">
    <source>
        <dbReference type="ARBA" id="ARBA00022755"/>
    </source>
</evidence>
<dbReference type="GO" id="GO:0046872">
    <property type="term" value="F:metal ion binding"/>
    <property type="evidence" value="ECO:0007669"/>
    <property type="project" value="UniProtKB-KW"/>
</dbReference>
<dbReference type="GO" id="GO:0006189">
    <property type="term" value="P:'de novo' IMP biosynthetic process"/>
    <property type="evidence" value="ECO:0007669"/>
    <property type="project" value="UniProtKB-UniRule"/>
</dbReference>
<dbReference type="InterPro" id="IPR036604">
    <property type="entry name" value="PurS-like_sf"/>
</dbReference>
<evidence type="ECO:0000256" key="10">
    <source>
        <dbReference type="ARBA" id="ARBA00022842"/>
    </source>
</evidence>
<feature type="binding site" evidence="14">
    <location>
        <position position="879"/>
    </location>
    <ligand>
        <name>Mg(2+)</name>
        <dbReference type="ChEBI" id="CHEBI:18420"/>
    </ligand>
</feature>
<keyword evidence="7 14" id="KW-0547">Nucleotide-binding</keyword>
<dbReference type="EC" id="6.3.5.3" evidence="14"/>
<dbReference type="PANTHER" id="PTHR10099:SF1">
    <property type="entry name" value="PHOSPHORIBOSYLFORMYLGLYCINAMIDINE SYNTHASE"/>
    <property type="match status" value="1"/>
</dbReference>
<dbReference type="CDD" id="cd02204">
    <property type="entry name" value="PurL_repeat2"/>
    <property type="match status" value="1"/>
</dbReference>
<keyword evidence="10 14" id="KW-0460">Magnesium</keyword>
<dbReference type="Gene3D" id="3.40.50.880">
    <property type="match status" value="1"/>
</dbReference>
<evidence type="ECO:0000313" key="17">
    <source>
        <dbReference type="EMBL" id="TCV93981.1"/>
    </source>
</evidence>
<keyword evidence="5 14" id="KW-0436">Ligase</keyword>
<feature type="active site" evidence="14">
    <location>
        <position position="1251"/>
    </location>
</feature>
<evidence type="ECO:0000256" key="4">
    <source>
        <dbReference type="ARBA" id="ARBA00022490"/>
    </source>
</evidence>
<comment type="caution">
    <text evidence="17">The sequence shown here is derived from an EMBL/GenBank/DDBJ whole genome shotgun (WGS) entry which is preliminary data.</text>
</comment>
<dbReference type="InterPro" id="IPR029062">
    <property type="entry name" value="Class_I_gatase-like"/>
</dbReference>
<evidence type="ECO:0000256" key="12">
    <source>
        <dbReference type="ARBA" id="ARBA00052585"/>
    </source>
</evidence>
<dbReference type="InterPro" id="IPR055181">
    <property type="entry name" value="FGAR-AT_PurM_N-like"/>
</dbReference>
<comment type="similarity">
    <text evidence="3 14">In the N-terminal section; belongs to the FGAMS family.</text>
</comment>